<dbReference type="Pfam" id="PF04857">
    <property type="entry name" value="CAF1"/>
    <property type="match status" value="1"/>
</dbReference>
<sequence>MQPLLRKLKMELAAAFGRRRQRRVEIRSVWAWNLEYEMSLIASLIPRFRFISFDTEFPGVVIQRADGKPHYLLSDDERYHLLKHNVDCLNIIQLGFTLFDAAGNLPDLGMGSDNIGFAWEFNFRDFDVRHHPYAPSSIQLLRSSGVPIDRLPFHGIDSRRFADLFFALNIGGPHGAYYWVAFHGSYDVAYLLKVLMKGRPLPPTVDQFLFFADIYLGNVVDVKHLMRFCDHLHGGLERVAAALEVPRLAGNRHQAGSDSLLTCSVFLKIKQKYFGDDDGEVAQRRRVLCGLHP</sequence>
<evidence type="ECO:0000256" key="9">
    <source>
        <dbReference type="ARBA" id="ARBA00022722"/>
    </source>
</evidence>
<keyword evidence="11" id="KW-0378">Hydrolase</keyword>
<dbReference type="EC" id="3.1.13.4" evidence="7"/>
<dbReference type="Proteomes" id="UP001327560">
    <property type="component" value="Chromosome 7"/>
</dbReference>
<evidence type="ECO:0000256" key="16">
    <source>
        <dbReference type="ARBA" id="ARBA00023242"/>
    </source>
</evidence>
<comment type="function">
    <text evidence="17">Ubiquitous transcription factor required for a diverse set of processes. It is a component of the CCR4 complex involved in the control of gene expression.</text>
</comment>
<dbReference type="GO" id="GO:0030014">
    <property type="term" value="C:CCR4-NOT complex"/>
    <property type="evidence" value="ECO:0007669"/>
    <property type="project" value="InterPro"/>
</dbReference>
<keyword evidence="13" id="KW-0694">RNA-binding</keyword>
<gene>
    <name evidence="18" type="ORF">Cni_G22758</name>
</gene>
<evidence type="ECO:0000256" key="4">
    <source>
        <dbReference type="ARBA" id="ARBA00004496"/>
    </source>
</evidence>
<comment type="catalytic activity">
    <reaction evidence="1">
        <text>Exonucleolytic cleavage of poly(A) to 5'-AMP.</text>
        <dbReference type="EC" id="3.1.13.4"/>
    </reaction>
</comment>
<keyword evidence="12" id="KW-0269">Exonuclease</keyword>
<keyword evidence="10" id="KW-0479">Metal-binding</keyword>
<dbReference type="AlphaFoldDB" id="A0AAQ3QLI1"/>
<evidence type="ECO:0000256" key="11">
    <source>
        <dbReference type="ARBA" id="ARBA00022801"/>
    </source>
</evidence>
<dbReference type="PANTHER" id="PTHR10797">
    <property type="entry name" value="CCR4-NOT TRANSCRIPTION COMPLEX SUBUNIT"/>
    <property type="match status" value="1"/>
</dbReference>
<evidence type="ECO:0000256" key="8">
    <source>
        <dbReference type="ARBA" id="ARBA00022490"/>
    </source>
</evidence>
<evidence type="ECO:0000256" key="12">
    <source>
        <dbReference type="ARBA" id="ARBA00022839"/>
    </source>
</evidence>
<comment type="subunit">
    <text evidence="6">Component of the CCR4-NOT complex, at least composed of CRR4 and CAF1 proteins.</text>
</comment>
<dbReference type="InterPro" id="IPR039637">
    <property type="entry name" value="CNOT7/CNOT8/Pop2"/>
</dbReference>
<keyword evidence="8" id="KW-0963">Cytoplasm</keyword>
<evidence type="ECO:0000256" key="13">
    <source>
        <dbReference type="ARBA" id="ARBA00022884"/>
    </source>
</evidence>
<dbReference type="Gene3D" id="3.30.420.10">
    <property type="entry name" value="Ribonuclease H-like superfamily/Ribonuclease H"/>
    <property type="match status" value="1"/>
</dbReference>
<evidence type="ECO:0000256" key="7">
    <source>
        <dbReference type="ARBA" id="ARBA00012161"/>
    </source>
</evidence>
<name>A0AAQ3QLI1_9LILI</name>
<proteinExistence type="inferred from homology"/>
<evidence type="ECO:0000256" key="10">
    <source>
        <dbReference type="ARBA" id="ARBA00022723"/>
    </source>
</evidence>
<dbReference type="GO" id="GO:0003723">
    <property type="term" value="F:RNA binding"/>
    <property type="evidence" value="ECO:0007669"/>
    <property type="project" value="UniProtKB-KW"/>
</dbReference>
<keyword evidence="14" id="KW-0805">Transcription regulation</keyword>
<comment type="similarity">
    <text evidence="5">Belongs to the CAF1 family.</text>
</comment>
<keyword evidence="19" id="KW-1185">Reference proteome</keyword>
<comment type="cofactor">
    <cofactor evidence="2">
        <name>a divalent metal cation</name>
        <dbReference type="ChEBI" id="CHEBI:60240"/>
    </cofactor>
</comment>
<comment type="subcellular location">
    <subcellularLocation>
        <location evidence="4">Cytoplasm</location>
    </subcellularLocation>
    <subcellularLocation>
        <location evidence="3">Nucleus</location>
    </subcellularLocation>
</comment>
<evidence type="ECO:0000256" key="6">
    <source>
        <dbReference type="ARBA" id="ARBA00011757"/>
    </source>
</evidence>
<organism evidence="18 19">
    <name type="scientific">Canna indica</name>
    <name type="common">Indian-shot</name>
    <dbReference type="NCBI Taxonomy" id="4628"/>
    <lineage>
        <taxon>Eukaryota</taxon>
        <taxon>Viridiplantae</taxon>
        <taxon>Streptophyta</taxon>
        <taxon>Embryophyta</taxon>
        <taxon>Tracheophyta</taxon>
        <taxon>Spermatophyta</taxon>
        <taxon>Magnoliopsida</taxon>
        <taxon>Liliopsida</taxon>
        <taxon>Zingiberales</taxon>
        <taxon>Cannaceae</taxon>
        <taxon>Canna</taxon>
    </lineage>
</organism>
<dbReference type="EMBL" id="CP136896">
    <property type="protein sequence ID" value="WOL13978.1"/>
    <property type="molecule type" value="Genomic_DNA"/>
</dbReference>
<evidence type="ECO:0000313" key="18">
    <source>
        <dbReference type="EMBL" id="WOL13978.1"/>
    </source>
</evidence>
<accession>A0AAQ3QLI1</accession>
<evidence type="ECO:0000256" key="17">
    <source>
        <dbReference type="ARBA" id="ARBA00025148"/>
    </source>
</evidence>
<dbReference type="InterPro" id="IPR012337">
    <property type="entry name" value="RNaseH-like_sf"/>
</dbReference>
<dbReference type="GO" id="GO:0005634">
    <property type="term" value="C:nucleus"/>
    <property type="evidence" value="ECO:0007669"/>
    <property type="project" value="UniProtKB-SubCell"/>
</dbReference>
<dbReference type="GO" id="GO:0046872">
    <property type="term" value="F:metal ion binding"/>
    <property type="evidence" value="ECO:0007669"/>
    <property type="project" value="UniProtKB-KW"/>
</dbReference>
<evidence type="ECO:0000256" key="15">
    <source>
        <dbReference type="ARBA" id="ARBA00023163"/>
    </source>
</evidence>
<dbReference type="GO" id="GO:0004535">
    <property type="term" value="F:poly(A)-specific ribonuclease activity"/>
    <property type="evidence" value="ECO:0007669"/>
    <property type="project" value="UniProtKB-EC"/>
</dbReference>
<reference evidence="18 19" key="1">
    <citation type="submission" date="2023-10" db="EMBL/GenBank/DDBJ databases">
        <title>Chromosome-scale genome assembly provides insights into flower coloration mechanisms of Canna indica.</title>
        <authorList>
            <person name="Li C."/>
        </authorList>
    </citation>
    <scope>NUCLEOTIDE SEQUENCE [LARGE SCALE GENOMIC DNA]</scope>
    <source>
        <tissue evidence="18">Flower</tissue>
    </source>
</reference>
<dbReference type="SUPFAM" id="SSF53098">
    <property type="entry name" value="Ribonuclease H-like"/>
    <property type="match status" value="1"/>
</dbReference>
<evidence type="ECO:0000313" key="19">
    <source>
        <dbReference type="Proteomes" id="UP001327560"/>
    </source>
</evidence>
<evidence type="ECO:0000256" key="14">
    <source>
        <dbReference type="ARBA" id="ARBA00023015"/>
    </source>
</evidence>
<dbReference type="GO" id="GO:0005737">
    <property type="term" value="C:cytoplasm"/>
    <property type="evidence" value="ECO:0007669"/>
    <property type="project" value="UniProtKB-SubCell"/>
</dbReference>
<evidence type="ECO:0000256" key="3">
    <source>
        <dbReference type="ARBA" id="ARBA00004123"/>
    </source>
</evidence>
<keyword evidence="16" id="KW-0539">Nucleus</keyword>
<keyword evidence="15" id="KW-0804">Transcription</keyword>
<protein>
    <recommendedName>
        <fullName evidence="7">poly(A)-specific ribonuclease</fullName>
        <ecNumber evidence="7">3.1.13.4</ecNumber>
    </recommendedName>
</protein>
<dbReference type="InterPro" id="IPR036397">
    <property type="entry name" value="RNaseH_sf"/>
</dbReference>
<evidence type="ECO:0000256" key="2">
    <source>
        <dbReference type="ARBA" id="ARBA00001968"/>
    </source>
</evidence>
<keyword evidence="9" id="KW-0540">Nuclease</keyword>
<dbReference type="InterPro" id="IPR006941">
    <property type="entry name" value="RNase_CAF1"/>
</dbReference>
<evidence type="ECO:0000256" key="5">
    <source>
        <dbReference type="ARBA" id="ARBA00008372"/>
    </source>
</evidence>
<evidence type="ECO:0000256" key="1">
    <source>
        <dbReference type="ARBA" id="ARBA00001663"/>
    </source>
</evidence>